<dbReference type="PANTHER" id="PTHR36322:SF3">
    <property type="entry name" value="TRANSMEMBRANE PROTEIN"/>
    <property type="match status" value="1"/>
</dbReference>
<dbReference type="AlphaFoldDB" id="A0AAV8TW30"/>
<feature type="signal peptide" evidence="1">
    <location>
        <begin position="1"/>
        <end position="28"/>
    </location>
</feature>
<gene>
    <name evidence="2" type="ORF">K2173_009020</name>
</gene>
<name>A0AAV8TW30_9ROSI</name>
<dbReference type="Proteomes" id="UP001159364">
    <property type="component" value="Linkage Group LG03"/>
</dbReference>
<keyword evidence="3" id="KW-1185">Reference proteome</keyword>
<evidence type="ECO:0000313" key="3">
    <source>
        <dbReference type="Proteomes" id="UP001159364"/>
    </source>
</evidence>
<comment type="caution">
    <text evidence="2">The sequence shown here is derived from an EMBL/GenBank/DDBJ whole genome shotgun (WGS) entry which is preliminary data.</text>
</comment>
<accession>A0AAV8TW30</accession>
<proteinExistence type="predicted"/>
<keyword evidence="1" id="KW-0732">Signal</keyword>
<reference evidence="2 3" key="1">
    <citation type="submission" date="2021-09" db="EMBL/GenBank/DDBJ databases">
        <title>Genomic insights and catalytic innovation underlie evolution of tropane alkaloids biosynthesis.</title>
        <authorList>
            <person name="Wang Y.-J."/>
            <person name="Tian T."/>
            <person name="Huang J.-P."/>
            <person name="Huang S.-X."/>
        </authorList>
    </citation>
    <scope>NUCLEOTIDE SEQUENCE [LARGE SCALE GENOMIC DNA]</scope>
    <source>
        <strain evidence="2">KIB-2018</strain>
        <tissue evidence="2">Leaf</tissue>
    </source>
</reference>
<dbReference type="PANTHER" id="PTHR36322">
    <property type="entry name" value="TRANSMEMBRANE PROTEIN"/>
    <property type="match status" value="1"/>
</dbReference>
<feature type="chain" id="PRO_5043574942" evidence="1">
    <location>
        <begin position="29"/>
        <end position="122"/>
    </location>
</feature>
<evidence type="ECO:0000256" key="1">
    <source>
        <dbReference type="SAM" id="SignalP"/>
    </source>
</evidence>
<organism evidence="2 3">
    <name type="scientific">Erythroxylum novogranatense</name>
    <dbReference type="NCBI Taxonomy" id="1862640"/>
    <lineage>
        <taxon>Eukaryota</taxon>
        <taxon>Viridiplantae</taxon>
        <taxon>Streptophyta</taxon>
        <taxon>Embryophyta</taxon>
        <taxon>Tracheophyta</taxon>
        <taxon>Spermatophyta</taxon>
        <taxon>Magnoliopsida</taxon>
        <taxon>eudicotyledons</taxon>
        <taxon>Gunneridae</taxon>
        <taxon>Pentapetalae</taxon>
        <taxon>rosids</taxon>
        <taxon>fabids</taxon>
        <taxon>Malpighiales</taxon>
        <taxon>Erythroxylaceae</taxon>
        <taxon>Erythroxylum</taxon>
    </lineage>
</organism>
<evidence type="ECO:0000313" key="2">
    <source>
        <dbReference type="EMBL" id="KAJ8769938.1"/>
    </source>
</evidence>
<sequence length="122" mass="14135">MLGWMCMRRSPCIFLLICSPILLPFICAVELCVRLFGHRKKDGQDVEEEEERLRLCEEGLWSSDRTTVDEGEEVGALLQRYLDDQLTLAGTIYECGDDDDDEEEFGSENLNHDYFRTHRLLG</sequence>
<protein>
    <submittedName>
        <fullName evidence="2">Uncharacterized protein</fullName>
    </submittedName>
</protein>
<dbReference type="EMBL" id="JAIWQS010000003">
    <property type="protein sequence ID" value="KAJ8769938.1"/>
    <property type="molecule type" value="Genomic_DNA"/>
</dbReference>